<proteinExistence type="predicted"/>
<dbReference type="AlphaFoldDB" id="A0A2S2E4R9"/>
<dbReference type="PANTHER" id="PTHR33973:SF4">
    <property type="entry name" value="OS07G0153300 PROTEIN"/>
    <property type="match status" value="1"/>
</dbReference>
<name>A0A2S2E4R9_9ALTE</name>
<keyword evidence="2" id="KW-1185">Reference proteome</keyword>
<organism evidence="1 2">
    <name type="scientific">Saliniradius amylolyticus</name>
    <dbReference type="NCBI Taxonomy" id="2183582"/>
    <lineage>
        <taxon>Bacteria</taxon>
        <taxon>Pseudomonadati</taxon>
        <taxon>Pseudomonadota</taxon>
        <taxon>Gammaproteobacteria</taxon>
        <taxon>Alteromonadales</taxon>
        <taxon>Alteromonadaceae</taxon>
        <taxon>Saliniradius</taxon>
    </lineage>
</organism>
<sequence>MTNHAIYSGLTWHRRHRPVQHSFEYKIHLFWLDLDQLESLDQHKYLGYRRWAPVRFRRSDYLDQPERSLKEVALEAMTTCDGEQLSGKVFLLGQLRFFGVLFSPVNFYYRQNEQGQFTHMLAEVSNTPWNERHRYVVDLTNPQPTSKAFHVSPFNPMDMTYHWQVPEPDEKLRLSIDLRRETSHFSAGIDLSRLPMNPKQLWRVMLSTMSLKTITGIYWQALKLFGKGAPVYSHPVSGKE</sequence>
<accession>A0A2S2E4R9</accession>
<dbReference type="Pfam" id="PF07103">
    <property type="entry name" value="DUF1365"/>
    <property type="match status" value="1"/>
</dbReference>
<evidence type="ECO:0008006" key="3">
    <source>
        <dbReference type="Google" id="ProtNLM"/>
    </source>
</evidence>
<dbReference type="KEGG" id="salh:HMF8227_02205"/>
<gene>
    <name evidence="1" type="ORF">HMF8227_02205</name>
</gene>
<dbReference type="RefSeq" id="WP_109340212.1">
    <property type="nucleotide sequence ID" value="NZ_CP029347.1"/>
</dbReference>
<reference evidence="1 2" key="1">
    <citation type="submission" date="2018-05" db="EMBL/GenBank/DDBJ databases">
        <title>Salinimonas sp. HMF8227 Genome sequencing and assembly.</title>
        <authorList>
            <person name="Kang H."/>
            <person name="Kang J."/>
            <person name="Cha I."/>
            <person name="Kim H."/>
            <person name="Joh K."/>
        </authorList>
    </citation>
    <scope>NUCLEOTIDE SEQUENCE [LARGE SCALE GENOMIC DNA]</scope>
    <source>
        <strain evidence="1 2">HMF8227</strain>
    </source>
</reference>
<dbReference type="InterPro" id="IPR010775">
    <property type="entry name" value="DUF1365"/>
</dbReference>
<evidence type="ECO:0000313" key="1">
    <source>
        <dbReference type="EMBL" id="AWL12658.1"/>
    </source>
</evidence>
<dbReference type="EMBL" id="CP029347">
    <property type="protein sequence ID" value="AWL12658.1"/>
    <property type="molecule type" value="Genomic_DNA"/>
</dbReference>
<dbReference type="PANTHER" id="PTHR33973">
    <property type="entry name" value="OS07G0153300 PROTEIN"/>
    <property type="match status" value="1"/>
</dbReference>
<protein>
    <recommendedName>
        <fullName evidence="3">DUF1365 domain-containing protein</fullName>
    </recommendedName>
</protein>
<dbReference type="OrthoDB" id="9778801at2"/>
<dbReference type="Proteomes" id="UP000245728">
    <property type="component" value="Chromosome"/>
</dbReference>
<evidence type="ECO:0000313" key="2">
    <source>
        <dbReference type="Proteomes" id="UP000245728"/>
    </source>
</evidence>